<accession>A0A1G6U0C3</accession>
<dbReference type="Proteomes" id="UP000199603">
    <property type="component" value="Unassembled WGS sequence"/>
</dbReference>
<name>A0A1G6U0C3_9GAMM</name>
<organism evidence="1 2">
    <name type="scientific">Aquimonas voraii</name>
    <dbReference type="NCBI Taxonomy" id="265719"/>
    <lineage>
        <taxon>Bacteria</taxon>
        <taxon>Pseudomonadati</taxon>
        <taxon>Pseudomonadota</taxon>
        <taxon>Gammaproteobacteria</taxon>
        <taxon>Lysobacterales</taxon>
        <taxon>Lysobacteraceae</taxon>
        <taxon>Aquimonas</taxon>
    </lineage>
</organism>
<protein>
    <submittedName>
        <fullName evidence="1">Uncharacterized protein</fullName>
    </submittedName>
</protein>
<dbReference type="GO" id="GO:0008408">
    <property type="term" value="F:3'-5' exonuclease activity"/>
    <property type="evidence" value="ECO:0007669"/>
    <property type="project" value="InterPro"/>
</dbReference>
<dbReference type="EMBL" id="FNAG01000002">
    <property type="protein sequence ID" value="SDD34057.1"/>
    <property type="molecule type" value="Genomic_DNA"/>
</dbReference>
<dbReference type="AlphaFoldDB" id="A0A1G6U0C3"/>
<dbReference type="GO" id="GO:0006260">
    <property type="term" value="P:DNA replication"/>
    <property type="evidence" value="ECO:0007669"/>
    <property type="project" value="InterPro"/>
</dbReference>
<reference evidence="1 2" key="1">
    <citation type="submission" date="2016-10" db="EMBL/GenBank/DDBJ databases">
        <authorList>
            <person name="de Groot N.N."/>
        </authorList>
    </citation>
    <scope>NUCLEOTIDE SEQUENCE [LARGE SCALE GENOMIC DNA]</scope>
    <source>
        <strain evidence="1 2">DSM 16957</strain>
    </source>
</reference>
<evidence type="ECO:0000313" key="2">
    <source>
        <dbReference type="Proteomes" id="UP000199603"/>
    </source>
</evidence>
<dbReference type="STRING" id="265719.SAMN04488509_10270"/>
<keyword evidence="2" id="KW-1185">Reference proteome</keyword>
<gene>
    <name evidence="1" type="ORF">SAMN04488509_10270</name>
</gene>
<evidence type="ECO:0000313" key="1">
    <source>
        <dbReference type="EMBL" id="SDD34057.1"/>
    </source>
</evidence>
<dbReference type="SUPFAM" id="SSF102220">
    <property type="entry name" value="DNA polymerase III psi subunit"/>
    <property type="match status" value="1"/>
</dbReference>
<sequence>MSRLAPAAQPAEQLRLAAALGLRPLRLRDRPRPMPPARLRVVAAAPLETLREDRLLLAVLRALDLGPEDIGPEQAGTAPLLAIDRLDASAALCLPPLEVLRRDGSAKRALWPALRALRRRLQSP</sequence>
<proteinExistence type="predicted"/>
<dbReference type="GO" id="GO:0003887">
    <property type="term" value="F:DNA-directed DNA polymerase activity"/>
    <property type="evidence" value="ECO:0007669"/>
    <property type="project" value="InterPro"/>
</dbReference>
<dbReference type="InterPro" id="IPR036654">
    <property type="entry name" value="DNA_pol_III_psi_sf"/>
</dbReference>
<dbReference type="RefSeq" id="WP_091239636.1">
    <property type="nucleotide sequence ID" value="NZ_FNAG01000002.1"/>
</dbReference>